<name>A0ABD0J615_9CAEN</name>
<evidence type="ECO:0000256" key="4">
    <source>
        <dbReference type="ARBA" id="ARBA00022807"/>
    </source>
</evidence>
<dbReference type="InterPro" id="IPR038765">
    <property type="entry name" value="Papain-like_cys_pep_sf"/>
</dbReference>
<gene>
    <name evidence="12" type="ORF">BaRGS_00038450</name>
</gene>
<keyword evidence="8" id="KW-0472">Membrane</keyword>
<dbReference type="AlphaFoldDB" id="A0ABD0J615"/>
<evidence type="ECO:0000313" key="12">
    <source>
        <dbReference type="EMBL" id="KAK7462514.1"/>
    </source>
</evidence>
<dbReference type="Pfam" id="PF00112">
    <property type="entry name" value="Peptidase_C1"/>
    <property type="match status" value="1"/>
</dbReference>
<protein>
    <submittedName>
        <fullName evidence="12">Uncharacterized protein</fullName>
    </submittedName>
</protein>
<evidence type="ECO:0000256" key="3">
    <source>
        <dbReference type="ARBA" id="ARBA00022801"/>
    </source>
</evidence>
<keyword evidence="9" id="KW-0732">Signal</keyword>
<keyword evidence="2" id="KW-0645">Protease</keyword>
<keyword evidence="8" id="KW-1133">Transmembrane helix</keyword>
<feature type="domain" description="Peptidase C1A papain C-terminal" evidence="10">
    <location>
        <begin position="153"/>
        <end position="345"/>
    </location>
</feature>
<dbReference type="InterPro" id="IPR000668">
    <property type="entry name" value="Peptidase_C1A_C"/>
</dbReference>
<evidence type="ECO:0000256" key="9">
    <source>
        <dbReference type="SAM" id="SignalP"/>
    </source>
</evidence>
<dbReference type="Proteomes" id="UP001519460">
    <property type="component" value="Unassembled WGS sequence"/>
</dbReference>
<dbReference type="SMART" id="SM00645">
    <property type="entry name" value="Pept_C1"/>
    <property type="match status" value="1"/>
</dbReference>
<evidence type="ECO:0000256" key="5">
    <source>
        <dbReference type="ARBA" id="ARBA00023145"/>
    </source>
</evidence>
<keyword evidence="5" id="KW-0865">Zymogen</keyword>
<dbReference type="InterPro" id="IPR000169">
    <property type="entry name" value="Pept_cys_AS"/>
</dbReference>
<feature type="compositionally biased region" description="Gly residues" evidence="7">
    <location>
        <begin position="358"/>
        <end position="376"/>
    </location>
</feature>
<dbReference type="GO" id="GO:0008234">
    <property type="term" value="F:cysteine-type peptidase activity"/>
    <property type="evidence" value="ECO:0007669"/>
    <property type="project" value="UniProtKB-KW"/>
</dbReference>
<evidence type="ECO:0000313" key="13">
    <source>
        <dbReference type="Proteomes" id="UP001519460"/>
    </source>
</evidence>
<keyword evidence="8" id="KW-0812">Transmembrane</keyword>
<proteinExistence type="inferred from homology"/>
<evidence type="ECO:0000256" key="1">
    <source>
        <dbReference type="ARBA" id="ARBA00008455"/>
    </source>
</evidence>
<dbReference type="PROSITE" id="PS51257">
    <property type="entry name" value="PROKAR_LIPOPROTEIN"/>
    <property type="match status" value="1"/>
</dbReference>
<dbReference type="SUPFAM" id="SSF54001">
    <property type="entry name" value="Cysteine proteinases"/>
    <property type="match status" value="1"/>
</dbReference>
<comment type="similarity">
    <text evidence="1">Belongs to the peptidase C1 family.</text>
</comment>
<feature type="signal peptide" evidence="9">
    <location>
        <begin position="1"/>
        <end position="35"/>
    </location>
</feature>
<reference evidence="12 13" key="1">
    <citation type="journal article" date="2023" name="Sci. Data">
        <title>Genome assembly of the Korean intertidal mud-creeper Batillaria attramentaria.</title>
        <authorList>
            <person name="Patra A.K."/>
            <person name="Ho P.T."/>
            <person name="Jun S."/>
            <person name="Lee S.J."/>
            <person name="Kim Y."/>
            <person name="Won Y.J."/>
        </authorList>
    </citation>
    <scope>NUCLEOTIDE SEQUENCE [LARGE SCALE GENOMIC DNA]</scope>
    <source>
        <strain evidence="12">Wonlab-2016</strain>
    </source>
</reference>
<feature type="chain" id="PRO_5044799669" evidence="9">
    <location>
        <begin position="36"/>
        <end position="411"/>
    </location>
</feature>
<keyword evidence="3" id="KW-0378">Hydrolase</keyword>
<dbReference type="PANTHER" id="PTHR12411">
    <property type="entry name" value="CYSTEINE PROTEASE FAMILY C1-RELATED"/>
    <property type="match status" value="1"/>
</dbReference>
<dbReference type="CDD" id="cd02248">
    <property type="entry name" value="Peptidase_C1A"/>
    <property type="match status" value="1"/>
</dbReference>
<evidence type="ECO:0000256" key="7">
    <source>
        <dbReference type="SAM" id="MobiDB-lite"/>
    </source>
</evidence>
<dbReference type="InterPro" id="IPR013201">
    <property type="entry name" value="Prot_inhib_I29"/>
</dbReference>
<dbReference type="Gene3D" id="1.10.287.2250">
    <property type="match status" value="1"/>
</dbReference>
<dbReference type="PRINTS" id="PR00705">
    <property type="entry name" value="PAPAIN"/>
</dbReference>
<evidence type="ECO:0000256" key="6">
    <source>
        <dbReference type="ARBA" id="ARBA00023157"/>
    </source>
</evidence>
<feature type="region of interest" description="Disordered" evidence="7">
    <location>
        <begin position="348"/>
        <end position="380"/>
    </location>
</feature>
<dbReference type="Pfam" id="PF08246">
    <property type="entry name" value="Inhibitor_I29"/>
    <property type="match status" value="1"/>
</dbReference>
<dbReference type="InterPro" id="IPR013128">
    <property type="entry name" value="Peptidase_C1A"/>
</dbReference>
<evidence type="ECO:0000256" key="2">
    <source>
        <dbReference type="ARBA" id="ARBA00022670"/>
    </source>
</evidence>
<dbReference type="Gene3D" id="3.90.70.10">
    <property type="entry name" value="Cysteine proteinases"/>
    <property type="match status" value="2"/>
</dbReference>
<sequence length="411" mass="45699">MMSRPFFVFKKLIYLNRNMYHLVLLVIACAASAVAQHPTVDELLHGDVITDYSPYDKAWADFKTKFDRQYGSSDEEDYRKQLFMDNIKKFEAHNKDYINGKTTYVMDINQFTDMTFEEFARYVHLQPAKPTPSRTKRQLFGFCRKYRLPPGEPPASWDWRDKGYVSHVKAQGHCGACWAFATQLVDCHAKHCRGGNVEEAYKYIKNTGGIMSDRDYPYTSGSTKQAGTCKFDRSKVVAGVTGCQYTEPHDETAMKYAVYYNGPLAVSIVLTDAFRHHSSGVFKDDRCKNGALDHCLLIVGYGTSNGDAYWIAKNSWGLDKGRRGYWLLFRGANTCRVAEDVSFPLVTSQASPRSAEGTGSGPRSAGGTGGTGGSGAKGATRSLAIGPRGKPLLVICHGVFAFLITSVITLY</sequence>
<dbReference type="GO" id="GO:0006508">
    <property type="term" value="P:proteolysis"/>
    <property type="evidence" value="ECO:0007669"/>
    <property type="project" value="UniProtKB-KW"/>
</dbReference>
<evidence type="ECO:0000259" key="11">
    <source>
        <dbReference type="SMART" id="SM00848"/>
    </source>
</evidence>
<evidence type="ECO:0000259" key="10">
    <source>
        <dbReference type="SMART" id="SM00645"/>
    </source>
</evidence>
<dbReference type="PROSITE" id="PS00639">
    <property type="entry name" value="THIOL_PROTEASE_HIS"/>
    <property type="match status" value="1"/>
</dbReference>
<keyword evidence="4" id="KW-0788">Thiol protease</keyword>
<organism evidence="12 13">
    <name type="scientific">Batillaria attramentaria</name>
    <dbReference type="NCBI Taxonomy" id="370345"/>
    <lineage>
        <taxon>Eukaryota</taxon>
        <taxon>Metazoa</taxon>
        <taxon>Spiralia</taxon>
        <taxon>Lophotrochozoa</taxon>
        <taxon>Mollusca</taxon>
        <taxon>Gastropoda</taxon>
        <taxon>Caenogastropoda</taxon>
        <taxon>Sorbeoconcha</taxon>
        <taxon>Cerithioidea</taxon>
        <taxon>Batillariidae</taxon>
        <taxon>Batillaria</taxon>
    </lineage>
</organism>
<accession>A0ABD0J615</accession>
<dbReference type="InterPro" id="IPR025660">
    <property type="entry name" value="Pept_his_AS"/>
</dbReference>
<dbReference type="InterPro" id="IPR039417">
    <property type="entry name" value="Peptidase_C1A_papain-like"/>
</dbReference>
<dbReference type="EMBL" id="JACVVK020000621">
    <property type="protein sequence ID" value="KAK7462514.1"/>
    <property type="molecule type" value="Genomic_DNA"/>
</dbReference>
<evidence type="ECO:0000256" key="8">
    <source>
        <dbReference type="SAM" id="Phobius"/>
    </source>
</evidence>
<feature type="transmembrane region" description="Helical" evidence="8">
    <location>
        <begin position="392"/>
        <end position="410"/>
    </location>
</feature>
<feature type="domain" description="Cathepsin propeptide inhibitor" evidence="11">
    <location>
        <begin position="59"/>
        <end position="119"/>
    </location>
</feature>
<comment type="caution">
    <text evidence="12">The sequence shown here is derived from an EMBL/GenBank/DDBJ whole genome shotgun (WGS) entry which is preliminary data.</text>
</comment>
<dbReference type="PROSITE" id="PS00139">
    <property type="entry name" value="THIOL_PROTEASE_CYS"/>
    <property type="match status" value="1"/>
</dbReference>
<dbReference type="SMART" id="SM00848">
    <property type="entry name" value="Inhibitor_I29"/>
    <property type="match status" value="1"/>
</dbReference>
<keyword evidence="6" id="KW-1015">Disulfide bond</keyword>
<keyword evidence="13" id="KW-1185">Reference proteome</keyword>